<dbReference type="OrthoDB" id="3052647at2759"/>
<organism evidence="2 3">
    <name type="scientific">Collybiopsis luxurians FD-317 M1</name>
    <dbReference type="NCBI Taxonomy" id="944289"/>
    <lineage>
        <taxon>Eukaryota</taxon>
        <taxon>Fungi</taxon>
        <taxon>Dikarya</taxon>
        <taxon>Basidiomycota</taxon>
        <taxon>Agaricomycotina</taxon>
        <taxon>Agaricomycetes</taxon>
        <taxon>Agaricomycetidae</taxon>
        <taxon>Agaricales</taxon>
        <taxon>Marasmiineae</taxon>
        <taxon>Omphalotaceae</taxon>
        <taxon>Collybiopsis</taxon>
        <taxon>Collybiopsis luxurians</taxon>
    </lineage>
</organism>
<reference evidence="2 3" key="1">
    <citation type="submission" date="2014-04" db="EMBL/GenBank/DDBJ databases">
        <title>Evolutionary Origins and Diversification of the Mycorrhizal Mutualists.</title>
        <authorList>
            <consortium name="DOE Joint Genome Institute"/>
            <consortium name="Mycorrhizal Genomics Consortium"/>
            <person name="Kohler A."/>
            <person name="Kuo A."/>
            <person name="Nagy L.G."/>
            <person name="Floudas D."/>
            <person name="Copeland A."/>
            <person name="Barry K.W."/>
            <person name="Cichocki N."/>
            <person name="Veneault-Fourrey C."/>
            <person name="LaButti K."/>
            <person name="Lindquist E.A."/>
            <person name="Lipzen A."/>
            <person name="Lundell T."/>
            <person name="Morin E."/>
            <person name="Murat C."/>
            <person name="Riley R."/>
            <person name="Ohm R."/>
            <person name="Sun H."/>
            <person name="Tunlid A."/>
            <person name="Henrissat B."/>
            <person name="Grigoriev I.V."/>
            <person name="Hibbett D.S."/>
            <person name="Martin F."/>
        </authorList>
    </citation>
    <scope>NUCLEOTIDE SEQUENCE [LARGE SCALE GENOMIC DNA]</scope>
    <source>
        <strain evidence="2 3">FD-317 M1</strain>
    </source>
</reference>
<dbReference type="Gene3D" id="2.60.120.260">
    <property type="entry name" value="Galactose-binding domain-like"/>
    <property type="match status" value="2"/>
</dbReference>
<evidence type="ECO:0000313" key="3">
    <source>
        <dbReference type="Proteomes" id="UP000053593"/>
    </source>
</evidence>
<keyword evidence="3" id="KW-1185">Reference proteome</keyword>
<name>A0A0D0C1E5_9AGAR</name>
<sequence>MTFSFSGSFISVIGDLYAGGTCNGTFSIDGTVSNFTSAATSITQNQQTLWSSSALNEGNHTLIYTASSCNSSQSFVSIDYLLYNSSSTSVSGATSFFDDRNSSLVYSGNSNSTSGIGDFQGTITGLQKGGSFQFGFNGTSVQVYGRVDNASVGVVDASFSVDGAPSVPFTAVTSNNVVHNKQFFASRTLNPGQHTLIVNNTGDNPVWVDYVLVRGQTSIGGAAPAANTSGSSHLRLDIVIASVVGGVVGIALLSFKESPDKQSTTSRTGIGSCFSPSSSKIRSSRYTFFSIRSCQQFCRASPTHPSTIPALSKFQHP</sequence>
<dbReference type="EMBL" id="KN834800">
    <property type="protein sequence ID" value="KIK56169.1"/>
    <property type="molecule type" value="Genomic_DNA"/>
</dbReference>
<proteinExistence type="predicted"/>
<protein>
    <submittedName>
        <fullName evidence="2">Uncharacterized protein</fullName>
    </submittedName>
</protein>
<evidence type="ECO:0000256" key="1">
    <source>
        <dbReference type="SAM" id="MobiDB-lite"/>
    </source>
</evidence>
<accession>A0A0D0C1E5</accession>
<dbReference type="Proteomes" id="UP000053593">
    <property type="component" value="Unassembled WGS sequence"/>
</dbReference>
<dbReference type="HOGENOM" id="CLU_877329_0_0_1"/>
<gene>
    <name evidence="2" type="ORF">GYMLUDRAFT_826941</name>
</gene>
<dbReference type="AlphaFoldDB" id="A0A0D0C1E5"/>
<feature type="region of interest" description="Disordered" evidence="1">
    <location>
        <begin position="260"/>
        <end position="280"/>
    </location>
</feature>
<evidence type="ECO:0000313" key="2">
    <source>
        <dbReference type="EMBL" id="KIK56169.1"/>
    </source>
</evidence>